<feature type="compositionally biased region" description="Basic and acidic residues" evidence="6">
    <location>
        <begin position="286"/>
        <end position="298"/>
    </location>
</feature>
<evidence type="ECO:0000256" key="2">
    <source>
        <dbReference type="ARBA" id="ARBA00022695"/>
    </source>
</evidence>
<evidence type="ECO:0000313" key="8">
    <source>
        <dbReference type="EMBL" id="KIH54296.1"/>
    </source>
</evidence>
<dbReference type="InterPro" id="IPR001995">
    <property type="entry name" value="Peptidase_A2_cat"/>
</dbReference>
<name>A0A0C2GBH2_9BILA</name>
<dbReference type="OrthoDB" id="5833993at2759"/>
<keyword evidence="4" id="KW-0255">Endonuclease</keyword>
<dbReference type="Gene3D" id="2.40.70.10">
    <property type="entry name" value="Acid Proteases"/>
    <property type="match status" value="1"/>
</dbReference>
<dbReference type="GO" id="GO:0016779">
    <property type="term" value="F:nucleotidyltransferase activity"/>
    <property type="evidence" value="ECO:0007669"/>
    <property type="project" value="UniProtKB-KW"/>
</dbReference>
<dbReference type="InterPro" id="IPR055510">
    <property type="entry name" value="DUF7083"/>
</dbReference>
<feature type="non-terminal residue" evidence="8">
    <location>
        <position position="586"/>
    </location>
</feature>
<dbReference type="InterPro" id="IPR050951">
    <property type="entry name" value="Retrovirus_Pol_polyprotein"/>
</dbReference>
<dbReference type="GO" id="GO:0004190">
    <property type="term" value="F:aspartic-type endopeptidase activity"/>
    <property type="evidence" value="ECO:0007669"/>
    <property type="project" value="InterPro"/>
</dbReference>
<sequence length="586" mass="66539">MTEMMEMFLKHLSGSGQSSATSEVVSVPNLMSALSNRIEEFVFDPETDMCFTRWYTRYKEVFVEDAKQLTESARVRLLCEKLDVDTFERNQRHVLPKEVTSIGFEGTVATLKELFDVKTSEFTLRYQCLKLEKNDTEGYSVYTERVNEFCERAKIHELDCDGIKCLLWIFGLKSQREAEIRQRLIAVLDREYKAGRKVSLQELYGECESFLSLKNDSETIAGNVKTVKAAVKGERRKRECWNCCGDHFAQQCKSKPWFCKHCKKTGHKERFCEVANRRKAAGNGSEGRRSRRNSDNSKNRGNKKTIRSSGKHVREVKIANATAEVNFTRMYVEAKVNQHPVSFLLDTGSNITLLNEAVWRSMGAPKLEKTSVVVKNASGSSMRTQGKLWCEFEIKGSKCEGYAYVTPHNSLLGLEWIQKNEDMSYYMKMMVAEVRADQNDDVAMKLKQSYPEVFEEGLGLCTKEKADLQLVGDVRPVFKACRPVPHATIEAVEKELDSLLEMNVTTPVTHSEWAAPTVCVRKSNGKLRMCADFSTGLNKALESFDYPLPVPEDTFATLNGGAVFSQIDLSDAYLQIELSDESKKMV</sequence>
<dbReference type="EMBL" id="KN739336">
    <property type="protein sequence ID" value="KIH54296.1"/>
    <property type="molecule type" value="Genomic_DNA"/>
</dbReference>
<keyword evidence="8" id="KW-0645">Protease</keyword>
<keyword evidence="2" id="KW-0548">Nucleotidyltransferase</keyword>
<dbReference type="PROSITE" id="PS00141">
    <property type="entry name" value="ASP_PROTEASE"/>
    <property type="match status" value="1"/>
</dbReference>
<evidence type="ECO:0000256" key="1">
    <source>
        <dbReference type="ARBA" id="ARBA00022679"/>
    </source>
</evidence>
<accession>A0A0C2GBH2</accession>
<evidence type="ECO:0000256" key="3">
    <source>
        <dbReference type="ARBA" id="ARBA00022722"/>
    </source>
</evidence>
<dbReference type="PROSITE" id="PS50175">
    <property type="entry name" value="ASP_PROT_RETROV"/>
    <property type="match status" value="1"/>
</dbReference>
<feature type="region of interest" description="Disordered" evidence="6">
    <location>
        <begin position="277"/>
        <end position="312"/>
    </location>
</feature>
<protein>
    <submittedName>
        <fullName evidence="8">Retroviral aspartyl protease</fullName>
    </submittedName>
</protein>
<dbReference type="Pfam" id="PF13650">
    <property type="entry name" value="Asp_protease_2"/>
    <property type="match status" value="1"/>
</dbReference>
<dbReference type="InterPro" id="IPR021109">
    <property type="entry name" value="Peptidase_aspartic_dom_sf"/>
</dbReference>
<feature type="domain" description="Peptidase A2" evidence="7">
    <location>
        <begin position="341"/>
        <end position="379"/>
    </location>
</feature>
<dbReference type="InterPro" id="IPR001969">
    <property type="entry name" value="Aspartic_peptidase_AS"/>
</dbReference>
<dbReference type="PANTHER" id="PTHR37984">
    <property type="entry name" value="PROTEIN CBG26694"/>
    <property type="match status" value="1"/>
</dbReference>
<dbReference type="AlphaFoldDB" id="A0A0C2GBH2"/>
<evidence type="ECO:0000313" key="9">
    <source>
        <dbReference type="Proteomes" id="UP000054047"/>
    </source>
</evidence>
<dbReference type="Gene3D" id="3.10.10.10">
    <property type="entry name" value="HIV Type 1 Reverse Transcriptase, subunit A, domain 1"/>
    <property type="match status" value="1"/>
</dbReference>
<keyword evidence="3" id="KW-0540">Nuclease</keyword>
<dbReference type="PANTHER" id="PTHR37984:SF5">
    <property type="entry name" value="PROTEIN NYNRIN-LIKE"/>
    <property type="match status" value="1"/>
</dbReference>
<dbReference type="InterPro" id="IPR043502">
    <property type="entry name" value="DNA/RNA_pol_sf"/>
</dbReference>
<evidence type="ECO:0000259" key="7">
    <source>
        <dbReference type="PROSITE" id="PS50175"/>
    </source>
</evidence>
<dbReference type="GO" id="GO:0006508">
    <property type="term" value="P:proteolysis"/>
    <property type="evidence" value="ECO:0007669"/>
    <property type="project" value="UniProtKB-KW"/>
</dbReference>
<dbReference type="Pfam" id="PF23309">
    <property type="entry name" value="DUF7083"/>
    <property type="match status" value="1"/>
</dbReference>
<reference evidence="8 9" key="1">
    <citation type="submission" date="2013-12" db="EMBL/GenBank/DDBJ databases">
        <title>Draft genome of the parsitic nematode Ancylostoma duodenale.</title>
        <authorList>
            <person name="Mitreva M."/>
        </authorList>
    </citation>
    <scope>NUCLEOTIDE SEQUENCE [LARGE SCALE GENOMIC DNA]</scope>
    <source>
        <strain evidence="8 9">Zhejiang</strain>
    </source>
</reference>
<evidence type="ECO:0000256" key="5">
    <source>
        <dbReference type="ARBA" id="ARBA00022801"/>
    </source>
</evidence>
<organism evidence="8 9">
    <name type="scientific">Ancylostoma duodenale</name>
    <dbReference type="NCBI Taxonomy" id="51022"/>
    <lineage>
        <taxon>Eukaryota</taxon>
        <taxon>Metazoa</taxon>
        <taxon>Ecdysozoa</taxon>
        <taxon>Nematoda</taxon>
        <taxon>Chromadorea</taxon>
        <taxon>Rhabditida</taxon>
        <taxon>Rhabditina</taxon>
        <taxon>Rhabditomorpha</taxon>
        <taxon>Strongyloidea</taxon>
        <taxon>Ancylostomatidae</taxon>
        <taxon>Ancylostomatinae</taxon>
        <taxon>Ancylostoma</taxon>
    </lineage>
</organism>
<dbReference type="GO" id="GO:0004519">
    <property type="term" value="F:endonuclease activity"/>
    <property type="evidence" value="ECO:0007669"/>
    <property type="project" value="UniProtKB-KW"/>
</dbReference>
<proteinExistence type="predicted"/>
<keyword evidence="1" id="KW-0808">Transferase</keyword>
<dbReference type="SUPFAM" id="SSF56672">
    <property type="entry name" value="DNA/RNA polymerases"/>
    <property type="match status" value="1"/>
</dbReference>
<keyword evidence="5" id="KW-0378">Hydrolase</keyword>
<evidence type="ECO:0000256" key="6">
    <source>
        <dbReference type="SAM" id="MobiDB-lite"/>
    </source>
</evidence>
<keyword evidence="9" id="KW-1185">Reference proteome</keyword>
<gene>
    <name evidence="8" type="ORF">ANCDUO_15559</name>
</gene>
<dbReference type="SUPFAM" id="SSF50630">
    <property type="entry name" value="Acid proteases"/>
    <property type="match status" value="1"/>
</dbReference>
<evidence type="ECO:0000256" key="4">
    <source>
        <dbReference type="ARBA" id="ARBA00022759"/>
    </source>
</evidence>
<dbReference type="Proteomes" id="UP000054047">
    <property type="component" value="Unassembled WGS sequence"/>
</dbReference>
<feature type="compositionally biased region" description="Basic residues" evidence="6">
    <location>
        <begin position="300"/>
        <end position="311"/>
    </location>
</feature>